<reference evidence="2 3" key="1">
    <citation type="submission" date="2022-10" db="EMBL/GenBank/DDBJ databases">
        <title>Chitinophaga nivalis PC15 sp. nov., isolated from Pyeongchang county, South Korea.</title>
        <authorList>
            <person name="Trinh H.N."/>
        </authorList>
    </citation>
    <scope>NUCLEOTIDE SEQUENCE [LARGE SCALE GENOMIC DNA]</scope>
    <source>
        <strain evidence="2 3">PC14</strain>
    </source>
</reference>
<dbReference type="Pfam" id="PF19783">
    <property type="entry name" value="DUF6268"/>
    <property type="match status" value="1"/>
</dbReference>
<protein>
    <submittedName>
        <fullName evidence="2">DUF6268 family outer membrane beta-barrel protein</fullName>
    </submittedName>
</protein>
<organism evidence="2 3">
    <name type="scientific">Chitinophaga nivalis</name>
    <dbReference type="NCBI Taxonomy" id="2991709"/>
    <lineage>
        <taxon>Bacteria</taxon>
        <taxon>Pseudomonadati</taxon>
        <taxon>Bacteroidota</taxon>
        <taxon>Chitinophagia</taxon>
        <taxon>Chitinophagales</taxon>
        <taxon>Chitinophagaceae</taxon>
        <taxon>Chitinophaga</taxon>
    </lineage>
</organism>
<evidence type="ECO:0000313" key="3">
    <source>
        <dbReference type="Proteomes" id="UP001207742"/>
    </source>
</evidence>
<evidence type="ECO:0000313" key="2">
    <source>
        <dbReference type="EMBL" id="MCW3484129.1"/>
    </source>
</evidence>
<sequence>MKTVIVAKTGHIRSKLRISPYRKATTRTSCLCVAAFLSLLFSNKSHSQIIQDIGGIAVTAHGKATFNDLPAGSALSGNKFQLNTYDAWLPVPPIKIGRTSIFSNLSYRLMDFNYDHKTDNDPHQLERIHEIKSIIIVRHPISKKWSVLVIAMPTLAAEAKQGVSFNDLIIDGIAGVSKKFGAASNLEIGFGVHAMYSFGETLITPGISVDYHSKNKKWLAQFYWPRLNVLYNVNANTQVGIAGSIDWTRFKLKSYQSENGKEVDYAQFSTIHAGLQVQRRLIGGVWLQVQGGVGLFNKYELFDTNQKTVNDFSFSNMAYGKAALTYRIGRK</sequence>
<dbReference type="EMBL" id="JAPDNS010000001">
    <property type="protein sequence ID" value="MCW3484129.1"/>
    <property type="molecule type" value="Genomic_DNA"/>
</dbReference>
<evidence type="ECO:0000259" key="1">
    <source>
        <dbReference type="Pfam" id="PF19783"/>
    </source>
</evidence>
<accession>A0ABT3IJL0</accession>
<keyword evidence="3" id="KW-1185">Reference proteome</keyword>
<name>A0ABT3IJL0_9BACT</name>
<dbReference type="InterPro" id="IPR046235">
    <property type="entry name" value="DUF6268"/>
</dbReference>
<dbReference type="Proteomes" id="UP001207742">
    <property type="component" value="Unassembled WGS sequence"/>
</dbReference>
<proteinExistence type="predicted"/>
<comment type="caution">
    <text evidence="2">The sequence shown here is derived from an EMBL/GenBank/DDBJ whole genome shotgun (WGS) entry which is preliminary data.</text>
</comment>
<dbReference type="RefSeq" id="WP_264729648.1">
    <property type="nucleotide sequence ID" value="NZ_JAPDNR010000001.1"/>
</dbReference>
<gene>
    <name evidence="2" type="ORF">OL497_09515</name>
</gene>
<feature type="domain" description="DUF6268" evidence="1">
    <location>
        <begin position="114"/>
        <end position="326"/>
    </location>
</feature>